<reference evidence="3" key="1">
    <citation type="journal article" date="2020" name="bioRxiv">
        <title>A rank-normalized archaeal taxonomy based on genome phylogeny resolves widespread incomplete and uneven classifications.</title>
        <authorList>
            <person name="Rinke C."/>
            <person name="Chuvochina M."/>
            <person name="Mussig A.J."/>
            <person name="Chaumeil P.-A."/>
            <person name="Waite D.W."/>
            <person name="Whitman W.B."/>
            <person name="Parks D.H."/>
            <person name="Hugenholtz P."/>
        </authorList>
    </citation>
    <scope>NUCLEOTIDE SEQUENCE [LARGE SCALE GENOMIC DNA]</scope>
</reference>
<name>A0A7J4IWV5_9ARCH</name>
<accession>A0A7J4IWV5</accession>
<feature type="transmembrane region" description="Helical" evidence="1">
    <location>
        <begin position="12"/>
        <end position="31"/>
    </location>
</feature>
<keyword evidence="1" id="KW-0472">Membrane</keyword>
<dbReference type="AlphaFoldDB" id="A0A7J4IWV5"/>
<proteinExistence type="predicted"/>
<comment type="caution">
    <text evidence="2">The sequence shown here is derived from an EMBL/GenBank/DDBJ whole genome shotgun (WGS) entry which is preliminary data.</text>
</comment>
<dbReference type="EMBL" id="DUGC01000030">
    <property type="protein sequence ID" value="HIH09304.1"/>
    <property type="molecule type" value="Genomic_DNA"/>
</dbReference>
<sequence length="104" mass="11252">MEMRGVVFSFDAMLAITQIITLIATGGILAIDQKSDGANQQIVHQKASDNAVKNFYTGQNSIEDPADYSALDNVNCTNILEFDTSQPTIPEAISSKEAECEPEP</sequence>
<evidence type="ECO:0000313" key="2">
    <source>
        <dbReference type="EMBL" id="HIH09304.1"/>
    </source>
</evidence>
<organism evidence="2 3">
    <name type="scientific">Candidatus Iainarchaeum sp</name>
    <dbReference type="NCBI Taxonomy" id="3101447"/>
    <lineage>
        <taxon>Archaea</taxon>
        <taxon>Candidatus Iainarchaeota</taxon>
        <taxon>Candidatus Iainarchaeia</taxon>
        <taxon>Candidatus Iainarchaeales</taxon>
        <taxon>Candidatus Iainarchaeaceae</taxon>
        <taxon>Candidatus Iainarchaeum</taxon>
    </lineage>
</organism>
<evidence type="ECO:0000256" key="1">
    <source>
        <dbReference type="SAM" id="Phobius"/>
    </source>
</evidence>
<protein>
    <submittedName>
        <fullName evidence="2">Uncharacterized protein</fullName>
    </submittedName>
</protein>
<keyword evidence="1" id="KW-1133">Transmembrane helix</keyword>
<gene>
    <name evidence="2" type="ORF">HA254_01400</name>
</gene>
<keyword evidence="1" id="KW-0812">Transmembrane</keyword>
<dbReference type="Proteomes" id="UP000565078">
    <property type="component" value="Unassembled WGS sequence"/>
</dbReference>
<evidence type="ECO:0000313" key="3">
    <source>
        <dbReference type="Proteomes" id="UP000565078"/>
    </source>
</evidence>